<organism evidence="2 3">
    <name type="scientific">Trichogramma brassicae</name>
    <dbReference type="NCBI Taxonomy" id="86971"/>
    <lineage>
        <taxon>Eukaryota</taxon>
        <taxon>Metazoa</taxon>
        <taxon>Ecdysozoa</taxon>
        <taxon>Arthropoda</taxon>
        <taxon>Hexapoda</taxon>
        <taxon>Insecta</taxon>
        <taxon>Pterygota</taxon>
        <taxon>Neoptera</taxon>
        <taxon>Endopterygota</taxon>
        <taxon>Hymenoptera</taxon>
        <taxon>Apocrita</taxon>
        <taxon>Proctotrupomorpha</taxon>
        <taxon>Chalcidoidea</taxon>
        <taxon>Trichogrammatidae</taxon>
        <taxon>Trichogramma</taxon>
    </lineage>
</organism>
<feature type="region of interest" description="Disordered" evidence="1">
    <location>
        <begin position="1"/>
        <end position="68"/>
    </location>
</feature>
<gene>
    <name evidence="2" type="ORF">TBRA_LOCUS4464</name>
</gene>
<evidence type="ECO:0000313" key="2">
    <source>
        <dbReference type="EMBL" id="CAB0032531.1"/>
    </source>
</evidence>
<feature type="compositionally biased region" description="Basic and acidic residues" evidence="1">
    <location>
        <begin position="20"/>
        <end position="37"/>
    </location>
</feature>
<reference evidence="2 3" key="1">
    <citation type="submission" date="2020-02" db="EMBL/GenBank/DDBJ databases">
        <authorList>
            <person name="Ferguson B K."/>
        </authorList>
    </citation>
    <scope>NUCLEOTIDE SEQUENCE [LARGE SCALE GENOMIC DNA]</scope>
</reference>
<keyword evidence="3" id="KW-1185">Reference proteome</keyword>
<dbReference type="EMBL" id="CADCXV010000681">
    <property type="protein sequence ID" value="CAB0032531.1"/>
    <property type="molecule type" value="Genomic_DNA"/>
</dbReference>
<feature type="compositionally biased region" description="Basic and acidic residues" evidence="1">
    <location>
        <begin position="55"/>
        <end position="68"/>
    </location>
</feature>
<dbReference type="Proteomes" id="UP000479190">
    <property type="component" value="Unassembled WGS sequence"/>
</dbReference>
<dbReference type="AlphaFoldDB" id="A0A6H5I7U9"/>
<accession>A0A6H5I7U9</accession>
<evidence type="ECO:0000256" key="1">
    <source>
        <dbReference type="SAM" id="MobiDB-lite"/>
    </source>
</evidence>
<proteinExistence type="predicted"/>
<evidence type="ECO:0000313" key="3">
    <source>
        <dbReference type="Proteomes" id="UP000479190"/>
    </source>
</evidence>
<protein>
    <submittedName>
        <fullName evidence="2">Uncharacterized protein</fullName>
    </submittedName>
</protein>
<name>A0A6H5I7U9_9HYME</name>
<sequence>MRKQNGETFQDNEKQRKKLQREQKKNDKAFQESEQQRKKLHREQKKNNETFQEIEQQRKKLQREQKKTKKLLERSTLINEDAVICAIYFNKLVNRRIFTTRTTRCCGVYRGYDSTFSYFTKSD</sequence>